<dbReference type="OrthoDB" id="8021381at2"/>
<organism evidence="1 2">
    <name type="scientific">Microvirga brassicacearum</name>
    <dbReference type="NCBI Taxonomy" id="2580413"/>
    <lineage>
        <taxon>Bacteria</taxon>
        <taxon>Pseudomonadati</taxon>
        <taxon>Pseudomonadota</taxon>
        <taxon>Alphaproteobacteria</taxon>
        <taxon>Hyphomicrobiales</taxon>
        <taxon>Methylobacteriaceae</taxon>
        <taxon>Microvirga</taxon>
    </lineage>
</organism>
<accession>A0A5N3PDP3</accession>
<comment type="caution">
    <text evidence="1">The sequence shown here is derived from an EMBL/GenBank/DDBJ whole genome shotgun (WGS) entry which is preliminary data.</text>
</comment>
<gene>
    <name evidence="1" type="ORF">FEZ63_07570</name>
</gene>
<proteinExistence type="predicted"/>
<name>A0A5N3PDP3_9HYPH</name>
<keyword evidence="2" id="KW-1185">Reference proteome</keyword>
<dbReference type="AlphaFoldDB" id="A0A5N3PDP3"/>
<dbReference type="EMBL" id="VCMV01000012">
    <property type="protein sequence ID" value="KAB0267862.1"/>
    <property type="molecule type" value="Genomic_DNA"/>
</dbReference>
<protein>
    <submittedName>
        <fullName evidence="1">Uncharacterized protein</fullName>
    </submittedName>
</protein>
<dbReference type="Proteomes" id="UP000325684">
    <property type="component" value="Unassembled WGS sequence"/>
</dbReference>
<evidence type="ECO:0000313" key="2">
    <source>
        <dbReference type="Proteomes" id="UP000325684"/>
    </source>
</evidence>
<dbReference type="RefSeq" id="WP_150943029.1">
    <property type="nucleotide sequence ID" value="NZ_VCMV01000012.1"/>
</dbReference>
<reference evidence="1 2" key="1">
    <citation type="journal article" date="2019" name="Microorganisms">
        <title>Genome Insights into the Novel Species Microvirga brassicacearum, a Rapeseed Endophyte with Biotechnological Potential.</title>
        <authorList>
            <person name="Jimenez-Gomez A."/>
            <person name="Saati-Santamaria Z."/>
            <person name="Igual J.M."/>
            <person name="Rivas R."/>
            <person name="Mateos P.F."/>
            <person name="Garcia-Fraile P."/>
        </authorList>
    </citation>
    <scope>NUCLEOTIDE SEQUENCE [LARGE SCALE GENOMIC DNA]</scope>
    <source>
        <strain evidence="1 2">CDVBN77</strain>
    </source>
</reference>
<sequence>MSNHPEGERVVELVEHQGHKIRLRRTAADWIAFVARRRERPVVILASDREALLAKAFTWIDQEAGQPGKGSD</sequence>
<evidence type="ECO:0000313" key="1">
    <source>
        <dbReference type="EMBL" id="KAB0267862.1"/>
    </source>
</evidence>